<protein>
    <recommendedName>
        <fullName evidence="4">Transmembrane protein</fullName>
    </recommendedName>
</protein>
<reference evidence="2 3" key="1">
    <citation type="submission" date="2019-09" db="EMBL/GenBank/DDBJ databases">
        <authorList>
            <person name="Chandra G."/>
            <person name="Truman W A."/>
        </authorList>
    </citation>
    <scope>NUCLEOTIDE SEQUENCE [LARGE SCALE GENOMIC DNA]</scope>
    <source>
        <strain evidence="2">PS710</strain>
    </source>
</reference>
<proteinExistence type="predicted"/>
<dbReference type="Proteomes" id="UP000381093">
    <property type="component" value="Unassembled WGS sequence"/>
</dbReference>
<evidence type="ECO:0000256" key="1">
    <source>
        <dbReference type="SAM" id="Phobius"/>
    </source>
</evidence>
<evidence type="ECO:0000313" key="2">
    <source>
        <dbReference type="EMBL" id="VVO28512.1"/>
    </source>
</evidence>
<keyword evidence="1" id="KW-0812">Transmembrane</keyword>
<dbReference type="AlphaFoldDB" id="A0A5E7EPI1"/>
<evidence type="ECO:0008006" key="4">
    <source>
        <dbReference type="Google" id="ProtNLM"/>
    </source>
</evidence>
<organism evidence="2 3">
    <name type="scientific">Pseudomonas fluorescens</name>
    <dbReference type="NCBI Taxonomy" id="294"/>
    <lineage>
        <taxon>Bacteria</taxon>
        <taxon>Pseudomonadati</taxon>
        <taxon>Pseudomonadota</taxon>
        <taxon>Gammaproteobacteria</taxon>
        <taxon>Pseudomonadales</taxon>
        <taxon>Pseudomonadaceae</taxon>
        <taxon>Pseudomonas</taxon>
    </lineage>
</organism>
<keyword evidence="1" id="KW-0472">Membrane</keyword>
<evidence type="ECO:0000313" key="3">
    <source>
        <dbReference type="Proteomes" id="UP000381093"/>
    </source>
</evidence>
<keyword evidence="1" id="KW-1133">Transmembrane helix</keyword>
<dbReference type="EMBL" id="CABVHW010000021">
    <property type="protein sequence ID" value="VVO28512.1"/>
    <property type="molecule type" value="Genomic_DNA"/>
</dbReference>
<sequence length="126" mass="14311">MMGKGFWMSWLAFWLLAGPILLAIASTAYSLYLRWRYLDAMLEALKNSRYVHTWGPGLRQQGWFGGLLLIAKIAGMVTMPRVSLRIGELDPEDNKNFPPHLKRLLKIKAVMLVGIAVWGFIAYGLM</sequence>
<feature type="transmembrane region" description="Helical" evidence="1">
    <location>
        <begin position="105"/>
        <end position="125"/>
    </location>
</feature>
<accession>A0A5E7EPI1</accession>
<gene>
    <name evidence="2" type="ORF">PS710_04832</name>
</gene>
<name>A0A5E7EPI1_PSEFL</name>